<accession>A0A8X6QAN9</accession>
<evidence type="ECO:0000313" key="6">
    <source>
        <dbReference type="Proteomes" id="UP000887013"/>
    </source>
</evidence>
<dbReference type="AlphaFoldDB" id="A0A8X6QAN9"/>
<keyword evidence="1" id="KW-0479">Metal-binding</keyword>
<sequence>MRNCTERNSVEDFSEVMALQDRTKISLAAQYDDLCRYNRVLTMGCEKEFIDFSEIQLNLKRKLKQTEDKIQELKKRNTALEIEKRKHEYQINNSNRAPCPWGLYQETSGTCLLLEEKMILIREAVLIDRDKFDSQTKDKLFHLSNSDSEKQMGLEAKLPITDDTIGSLLSSSDIDDTFHQQKQLFEESSEESDYPNQMRRKLEENLVSDVEETESIVQKRIQDISEIRDSKAPCNSESTSSSLPQLPNIILESDSELIKSCGYSLQSSKAKTNISSTPKDRCNSDGRIHSFVSRPAMHPEKCYFCCKTITFCKQVSKCSSCKMTCHPCCKERCPLPCIPIILPRRNFVVSKFY</sequence>
<name>A0A8X6QAN9_NEPPI</name>
<dbReference type="GO" id="GO:0051256">
    <property type="term" value="P:mitotic spindle midzone assembly"/>
    <property type="evidence" value="ECO:0007669"/>
    <property type="project" value="TreeGrafter"/>
</dbReference>
<evidence type="ECO:0000313" key="5">
    <source>
        <dbReference type="EMBL" id="GFU16188.1"/>
    </source>
</evidence>
<dbReference type="GO" id="GO:0097149">
    <property type="term" value="C:centralspindlin complex"/>
    <property type="evidence" value="ECO:0007669"/>
    <property type="project" value="TreeGrafter"/>
</dbReference>
<dbReference type="GO" id="GO:0005634">
    <property type="term" value="C:nucleus"/>
    <property type="evidence" value="ECO:0007669"/>
    <property type="project" value="TreeGrafter"/>
</dbReference>
<dbReference type="PROSITE" id="PS50081">
    <property type="entry name" value="ZF_DAG_PE_2"/>
    <property type="match status" value="1"/>
</dbReference>
<dbReference type="PANTHER" id="PTHR46199:SF3">
    <property type="entry name" value="RAC GTPASE-ACTIVATING PROTEIN 1"/>
    <property type="match status" value="1"/>
</dbReference>
<dbReference type="Gene3D" id="3.30.60.20">
    <property type="match status" value="1"/>
</dbReference>
<feature type="coiled-coil region" evidence="3">
    <location>
        <begin position="56"/>
        <end position="90"/>
    </location>
</feature>
<dbReference type="GO" id="GO:0046872">
    <property type="term" value="F:metal ion binding"/>
    <property type="evidence" value="ECO:0007669"/>
    <property type="project" value="UniProtKB-KW"/>
</dbReference>
<dbReference type="GO" id="GO:0051233">
    <property type="term" value="C:spindle midzone"/>
    <property type="evidence" value="ECO:0007669"/>
    <property type="project" value="TreeGrafter"/>
</dbReference>
<keyword evidence="6" id="KW-1185">Reference proteome</keyword>
<dbReference type="GO" id="GO:0000281">
    <property type="term" value="P:mitotic cytokinesis"/>
    <property type="evidence" value="ECO:0007669"/>
    <property type="project" value="TreeGrafter"/>
</dbReference>
<dbReference type="PANTHER" id="PTHR46199">
    <property type="entry name" value="RAC GTPASE-ACTIVATING PROTEIN 1"/>
    <property type="match status" value="1"/>
</dbReference>
<comment type="caution">
    <text evidence="5">The sequence shown here is derived from an EMBL/GenBank/DDBJ whole genome shotgun (WGS) entry which is preliminary data.</text>
</comment>
<evidence type="ECO:0000256" key="1">
    <source>
        <dbReference type="ARBA" id="ARBA00022723"/>
    </source>
</evidence>
<dbReference type="EMBL" id="BMAW01126308">
    <property type="protein sequence ID" value="GFU16188.1"/>
    <property type="molecule type" value="Genomic_DNA"/>
</dbReference>
<keyword evidence="2" id="KW-0862">Zinc</keyword>
<dbReference type="OrthoDB" id="6436502at2759"/>
<dbReference type="InterPro" id="IPR002219">
    <property type="entry name" value="PKC_DAG/PE"/>
</dbReference>
<dbReference type="InterPro" id="IPR046349">
    <property type="entry name" value="C1-like_sf"/>
</dbReference>
<gene>
    <name evidence="5" type="primary">AVEN_137705_1</name>
    <name evidence="5" type="ORF">NPIL_85423</name>
</gene>
<organism evidence="5 6">
    <name type="scientific">Nephila pilipes</name>
    <name type="common">Giant wood spider</name>
    <name type="synonym">Nephila maculata</name>
    <dbReference type="NCBI Taxonomy" id="299642"/>
    <lineage>
        <taxon>Eukaryota</taxon>
        <taxon>Metazoa</taxon>
        <taxon>Ecdysozoa</taxon>
        <taxon>Arthropoda</taxon>
        <taxon>Chelicerata</taxon>
        <taxon>Arachnida</taxon>
        <taxon>Araneae</taxon>
        <taxon>Araneomorphae</taxon>
        <taxon>Entelegynae</taxon>
        <taxon>Araneoidea</taxon>
        <taxon>Nephilidae</taxon>
        <taxon>Nephila</taxon>
    </lineage>
</organism>
<dbReference type="CDD" id="cd20821">
    <property type="entry name" value="C1_MgcRacGAP"/>
    <property type="match status" value="1"/>
</dbReference>
<reference evidence="5" key="1">
    <citation type="submission" date="2020-08" db="EMBL/GenBank/DDBJ databases">
        <title>Multicomponent nature underlies the extraordinary mechanical properties of spider dragline silk.</title>
        <authorList>
            <person name="Kono N."/>
            <person name="Nakamura H."/>
            <person name="Mori M."/>
            <person name="Yoshida Y."/>
            <person name="Ohtoshi R."/>
            <person name="Malay A.D."/>
            <person name="Moran D.A.P."/>
            <person name="Tomita M."/>
            <person name="Numata K."/>
            <person name="Arakawa K."/>
        </authorList>
    </citation>
    <scope>NUCLEOTIDE SEQUENCE</scope>
</reference>
<keyword evidence="3" id="KW-0175">Coiled coil</keyword>
<dbReference type="GO" id="GO:0005096">
    <property type="term" value="F:GTPase activator activity"/>
    <property type="evidence" value="ECO:0007669"/>
    <property type="project" value="TreeGrafter"/>
</dbReference>
<dbReference type="PROSITE" id="PS00479">
    <property type="entry name" value="ZF_DAG_PE_1"/>
    <property type="match status" value="1"/>
</dbReference>
<dbReference type="GO" id="GO:0030496">
    <property type="term" value="C:midbody"/>
    <property type="evidence" value="ECO:0007669"/>
    <property type="project" value="TreeGrafter"/>
</dbReference>
<evidence type="ECO:0000256" key="2">
    <source>
        <dbReference type="ARBA" id="ARBA00022833"/>
    </source>
</evidence>
<dbReference type="GO" id="GO:0007266">
    <property type="term" value="P:Rho protein signal transduction"/>
    <property type="evidence" value="ECO:0007669"/>
    <property type="project" value="TreeGrafter"/>
</dbReference>
<evidence type="ECO:0000259" key="4">
    <source>
        <dbReference type="PROSITE" id="PS50081"/>
    </source>
</evidence>
<feature type="domain" description="Phorbol-ester/DAG-type" evidence="4">
    <location>
        <begin position="288"/>
        <end position="337"/>
    </location>
</feature>
<proteinExistence type="predicted"/>
<evidence type="ECO:0000256" key="3">
    <source>
        <dbReference type="SAM" id="Coils"/>
    </source>
</evidence>
<dbReference type="Proteomes" id="UP000887013">
    <property type="component" value="Unassembled WGS sequence"/>
</dbReference>
<protein>
    <recommendedName>
        <fullName evidence="4">Phorbol-ester/DAG-type domain-containing protein</fullName>
    </recommendedName>
</protein>
<dbReference type="SUPFAM" id="SSF57889">
    <property type="entry name" value="Cysteine-rich domain"/>
    <property type="match status" value="1"/>
</dbReference>
<dbReference type="GO" id="GO:0032154">
    <property type="term" value="C:cleavage furrow"/>
    <property type="evidence" value="ECO:0007669"/>
    <property type="project" value="TreeGrafter"/>
</dbReference>